<name>A0A8J2ZEL0_9PROT</name>
<dbReference type="InterPro" id="IPR009100">
    <property type="entry name" value="AcylCoA_DH/oxidase_NM_dom_sf"/>
</dbReference>
<feature type="domain" description="Acyl-CoA dehydrogenase/oxidase N-terminal" evidence="9">
    <location>
        <begin position="37"/>
        <end position="161"/>
    </location>
</feature>
<dbReference type="Proteomes" id="UP000597507">
    <property type="component" value="Unassembled WGS sequence"/>
</dbReference>
<feature type="domain" description="Acetyl-CoA dehydrogenase-like C-terminal" evidence="10">
    <location>
        <begin position="448"/>
        <end position="547"/>
    </location>
</feature>
<dbReference type="PANTHER" id="PTHR42803:SF1">
    <property type="entry name" value="BROAD-SPECIFICITY LINEAR ACYL-COA DEHYDROGENASE FADE5"/>
    <property type="match status" value="1"/>
</dbReference>
<keyword evidence="3 6" id="KW-0285">Flavoprotein</keyword>
<dbReference type="GO" id="GO:0003995">
    <property type="term" value="F:acyl-CoA dehydrogenase activity"/>
    <property type="evidence" value="ECO:0007669"/>
    <property type="project" value="InterPro"/>
</dbReference>
<dbReference type="InterPro" id="IPR009075">
    <property type="entry name" value="AcylCo_DH/oxidase_C"/>
</dbReference>
<evidence type="ECO:0000256" key="1">
    <source>
        <dbReference type="ARBA" id="ARBA00001974"/>
    </source>
</evidence>
<evidence type="ECO:0000256" key="5">
    <source>
        <dbReference type="ARBA" id="ARBA00023002"/>
    </source>
</evidence>
<evidence type="ECO:0000256" key="4">
    <source>
        <dbReference type="ARBA" id="ARBA00022827"/>
    </source>
</evidence>
<comment type="caution">
    <text evidence="11">The sequence shown here is derived from an EMBL/GenBank/DDBJ whole genome shotgun (WGS) entry which is preliminary data.</text>
</comment>
<dbReference type="InterPro" id="IPR036250">
    <property type="entry name" value="AcylCo_DH-like_C"/>
</dbReference>
<reference evidence="11 12" key="1">
    <citation type="journal article" date="2014" name="Int. J. Syst. Evol. Microbiol.">
        <title>Complete genome sequence of Corynebacterium casei LMG S-19264T (=DSM 44701T), isolated from a smear-ripened cheese.</title>
        <authorList>
            <consortium name="US DOE Joint Genome Institute (JGI-PGF)"/>
            <person name="Walter F."/>
            <person name="Albersmeier A."/>
            <person name="Kalinowski J."/>
            <person name="Ruckert C."/>
        </authorList>
    </citation>
    <scope>NUCLEOTIDE SEQUENCE [LARGE SCALE GENOMIC DNA]</scope>
    <source>
        <strain evidence="11 12">CGMCC 1.16330</strain>
    </source>
</reference>
<proteinExistence type="inferred from homology"/>
<dbReference type="Gene3D" id="1.20.140.10">
    <property type="entry name" value="Butyryl-CoA Dehydrogenase, subunit A, domain 3"/>
    <property type="match status" value="1"/>
</dbReference>
<dbReference type="Gene3D" id="1.10.540.10">
    <property type="entry name" value="Acyl-CoA dehydrogenase/oxidase, N-terminal domain"/>
    <property type="match status" value="1"/>
</dbReference>
<dbReference type="InterPro" id="IPR025878">
    <property type="entry name" value="Acyl-CoA_dh-like_C_dom"/>
</dbReference>
<keyword evidence="4 6" id="KW-0274">FAD</keyword>
<accession>A0A8J2ZEL0</accession>
<dbReference type="EMBL" id="BMKS01000017">
    <property type="protein sequence ID" value="GGG48330.1"/>
    <property type="molecule type" value="Genomic_DNA"/>
</dbReference>
<dbReference type="Pfam" id="PF12806">
    <property type="entry name" value="Acyl-CoA_dh_C"/>
    <property type="match status" value="1"/>
</dbReference>
<evidence type="ECO:0000256" key="2">
    <source>
        <dbReference type="ARBA" id="ARBA00009347"/>
    </source>
</evidence>
<dbReference type="PANTHER" id="PTHR42803">
    <property type="entry name" value="ACYL-COA DEHYDROGENASE"/>
    <property type="match status" value="1"/>
</dbReference>
<dbReference type="Pfam" id="PF02771">
    <property type="entry name" value="Acyl-CoA_dh_N"/>
    <property type="match status" value="1"/>
</dbReference>
<protein>
    <submittedName>
        <fullName evidence="11">Acyl-CoA dehydrogenase</fullName>
    </submittedName>
</protein>
<dbReference type="GO" id="GO:0050660">
    <property type="term" value="F:flavin adenine dinucleotide binding"/>
    <property type="evidence" value="ECO:0007669"/>
    <property type="project" value="InterPro"/>
</dbReference>
<evidence type="ECO:0000313" key="12">
    <source>
        <dbReference type="Proteomes" id="UP000597507"/>
    </source>
</evidence>
<dbReference type="PROSITE" id="PS00072">
    <property type="entry name" value="ACYL_COA_DH_1"/>
    <property type="match status" value="1"/>
</dbReference>
<evidence type="ECO:0000256" key="3">
    <source>
        <dbReference type="ARBA" id="ARBA00022630"/>
    </source>
</evidence>
<dbReference type="Gene3D" id="2.40.110.10">
    <property type="entry name" value="Butyryl-CoA Dehydrogenase, subunit A, domain 2"/>
    <property type="match status" value="1"/>
</dbReference>
<dbReference type="InterPro" id="IPR046373">
    <property type="entry name" value="Acyl-CoA_Oxase/DH_mid-dom_sf"/>
</dbReference>
<evidence type="ECO:0000259" key="9">
    <source>
        <dbReference type="Pfam" id="PF02771"/>
    </source>
</evidence>
<organism evidence="11 12">
    <name type="scientific">Caldovatus sediminis</name>
    <dbReference type="NCBI Taxonomy" id="2041189"/>
    <lineage>
        <taxon>Bacteria</taxon>
        <taxon>Pseudomonadati</taxon>
        <taxon>Pseudomonadota</taxon>
        <taxon>Alphaproteobacteria</taxon>
        <taxon>Acetobacterales</taxon>
        <taxon>Roseomonadaceae</taxon>
        <taxon>Caldovatus</taxon>
    </lineage>
</organism>
<feature type="domain" description="Acyl-CoA oxidase/dehydrogenase middle" evidence="8">
    <location>
        <begin position="167"/>
        <end position="272"/>
    </location>
</feature>
<dbReference type="Pfam" id="PF02770">
    <property type="entry name" value="Acyl-CoA_dh_M"/>
    <property type="match status" value="1"/>
</dbReference>
<dbReference type="InterPro" id="IPR006089">
    <property type="entry name" value="Acyl-CoA_DH_CS"/>
</dbReference>
<sequence length="552" mass="57501">MTAVATTTAAEDLAFGLTRVVGLPALTEAAGAPLSAEDIAAIVAEADRFAREKVAPGWQEADRHGAVYENGVVRTPSHYPGLYRDWIEGGWQSLAAPAELHGVALGGQGLPGALWNAVQELVLAADASFALGPLLTAGAIDLLCHHATPAQAAAWLPPMIAARWSGAMCLTEPQAGSDLGALRTRAVPRGDGTYAVTGQKIFITWGEQDCSENTLYLILARLPDAPPGSRGISLFGAPKFLPDGRRNGIRCGGIERKMGIHASPTCVMLFEEAEAELVGQPHRGLPAMFAMMNNARLAVGVQGVAHGARALALAEAYAAQRVQFGTPIARLPDVARMLAEMRATTLAGRLLALEASAAGDRARLLGDAGAEARLALLTPIVKAWCTERGVENASLGIQVHGGMGFVEEAGAAQVLRDARIAPIYEGTNGIQAIDLVSRKLARDEGAAMRALIAEARGLDARLDAALEGFARATEAVLAAQARSADEAQASAAAYLDAAGWVFGGWMLARARAADAARYGALAEFYLRRLLPRAAARGAEIEEGGAVLALLAG</sequence>
<dbReference type="SUPFAM" id="SSF47203">
    <property type="entry name" value="Acyl-CoA dehydrogenase C-terminal domain-like"/>
    <property type="match status" value="1"/>
</dbReference>
<keyword evidence="12" id="KW-1185">Reference proteome</keyword>
<comment type="cofactor">
    <cofactor evidence="1 6">
        <name>FAD</name>
        <dbReference type="ChEBI" id="CHEBI:57692"/>
    </cofactor>
</comment>
<feature type="domain" description="Acyl-CoA dehydrogenase/oxidase C-terminal" evidence="7">
    <location>
        <begin position="283"/>
        <end position="435"/>
    </location>
</feature>
<dbReference type="InterPro" id="IPR052166">
    <property type="entry name" value="Diverse_Acyl-CoA_DH"/>
</dbReference>
<dbReference type="AlphaFoldDB" id="A0A8J2ZEL0"/>
<dbReference type="SUPFAM" id="SSF56645">
    <property type="entry name" value="Acyl-CoA dehydrogenase NM domain-like"/>
    <property type="match status" value="1"/>
</dbReference>
<dbReference type="Pfam" id="PF00441">
    <property type="entry name" value="Acyl-CoA_dh_1"/>
    <property type="match status" value="1"/>
</dbReference>
<comment type="similarity">
    <text evidence="2 6">Belongs to the acyl-CoA dehydrogenase family.</text>
</comment>
<dbReference type="RefSeq" id="WP_188903406.1">
    <property type="nucleotide sequence ID" value="NZ_BMKS01000017.1"/>
</dbReference>
<gene>
    <name evidence="11" type="ORF">GCM10010964_39600</name>
</gene>
<evidence type="ECO:0000313" key="11">
    <source>
        <dbReference type="EMBL" id="GGG48330.1"/>
    </source>
</evidence>
<evidence type="ECO:0000259" key="8">
    <source>
        <dbReference type="Pfam" id="PF02770"/>
    </source>
</evidence>
<dbReference type="InterPro" id="IPR006091">
    <property type="entry name" value="Acyl-CoA_Oxase/DH_mid-dom"/>
</dbReference>
<evidence type="ECO:0000259" key="10">
    <source>
        <dbReference type="Pfam" id="PF12806"/>
    </source>
</evidence>
<evidence type="ECO:0000259" key="7">
    <source>
        <dbReference type="Pfam" id="PF00441"/>
    </source>
</evidence>
<evidence type="ECO:0000256" key="6">
    <source>
        <dbReference type="RuleBase" id="RU362125"/>
    </source>
</evidence>
<keyword evidence="5 6" id="KW-0560">Oxidoreductase</keyword>
<dbReference type="InterPro" id="IPR037069">
    <property type="entry name" value="AcylCoA_DH/ox_N_sf"/>
</dbReference>
<dbReference type="InterPro" id="IPR013786">
    <property type="entry name" value="AcylCoA_DH/ox_N"/>
</dbReference>